<dbReference type="PANTHER" id="PTHR11739">
    <property type="entry name" value="CITRATE SYNTHASE"/>
    <property type="match status" value="1"/>
</dbReference>
<evidence type="ECO:0000256" key="1">
    <source>
        <dbReference type="ARBA" id="ARBA00005163"/>
    </source>
</evidence>
<protein>
    <recommendedName>
        <fullName evidence="5">Citrate synthase</fullName>
    </recommendedName>
</protein>
<dbReference type="InterPro" id="IPR024176">
    <property type="entry name" value="Citrate_synthase_bac-typ"/>
</dbReference>
<dbReference type="InterPro" id="IPR002020">
    <property type="entry name" value="Citrate_synthase"/>
</dbReference>
<dbReference type="InterPro" id="IPR016142">
    <property type="entry name" value="Citrate_synth-like_lrg_a-sub"/>
</dbReference>
<dbReference type="InterPro" id="IPR036969">
    <property type="entry name" value="Citrate_synthase_sf"/>
</dbReference>
<evidence type="ECO:0000256" key="3">
    <source>
        <dbReference type="ARBA" id="ARBA00022679"/>
    </source>
</evidence>
<proteinExistence type="inferred from homology"/>
<dbReference type="GO" id="GO:0036440">
    <property type="term" value="F:citrate synthase activity"/>
    <property type="evidence" value="ECO:0007669"/>
    <property type="project" value="UniProtKB-EC"/>
</dbReference>
<dbReference type="GO" id="GO:0005829">
    <property type="term" value="C:cytosol"/>
    <property type="evidence" value="ECO:0007669"/>
    <property type="project" value="TreeGrafter"/>
</dbReference>
<reference evidence="9" key="1">
    <citation type="submission" date="2016-10" db="EMBL/GenBank/DDBJ databases">
        <authorList>
            <person name="Varghese N."/>
        </authorList>
    </citation>
    <scope>NUCLEOTIDE SEQUENCE [LARGE SCALE GENOMIC DNA]</scope>
    <source>
        <strain evidence="9">DSM 17980</strain>
    </source>
</reference>
<dbReference type="SUPFAM" id="SSF48256">
    <property type="entry name" value="Citrate synthase"/>
    <property type="match status" value="1"/>
</dbReference>
<sequence length="370" mass="40278">MANTRGLEGVVAAETELSLVDGERGHLVFRGHWARELARSRSFEDVAHLLWTGRLPAPEEAAAWQAQMAAARTLPEHVYRVMDALPAGLDMMSVVRTAVSALGAAQDWPPSLADAIRFTAAVPTIIAYRHARNEGRSPVAPRPDLPHVANYLYMLTGRHPAPDHVRALEAYLVITMEHGMNASTFTARVVTSTQSDMASALSAAIGAMKGPLHGGAPAGVMDMLEQIGTPERAESWIRSALARGERLMGFGHRVYKTTDPRALALRDVVTELAGEDPWFSLATQVEDVAIRLLEEHKPGRRLYTNVEYWAAAVLRAVGIPKPLYTATFTASRTVGWTAHILEQAAHNRLIRPQSVYVGPMPAAPTTPEEA</sequence>
<dbReference type="AlphaFoldDB" id="A0A1I7KS37"/>
<dbReference type="UniPathway" id="UPA00223"/>
<dbReference type="OrthoDB" id="9800864at2"/>
<keyword evidence="3 5" id="KW-0808">Transferase</keyword>
<dbReference type="PRINTS" id="PR00143">
    <property type="entry name" value="CITRTSNTHASE"/>
</dbReference>
<dbReference type="eggNOG" id="COG0372">
    <property type="taxonomic scope" value="Bacteria"/>
</dbReference>
<organism evidence="8 9">
    <name type="scientific">Alicyclobacillus macrosporangiidus</name>
    <dbReference type="NCBI Taxonomy" id="392015"/>
    <lineage>
        <taxon>Bacteria</taxon>
        <taxon>Bacillati</taxon>
        <taxon>Bacillota</taxon>
        <taxon>Bacilli</taxon>
        <taxon>Bacillales</taxon>
        <taxon>Alicyclobacillaceae</taxon>
        <taxon>Alicyclobacillus</taxon>
    </lineage>
</organism>
<dbReference type="NCBIfam" id="NF009005">
    <property type="entry name" value="PRK12350.1"/>
    <property type="match status" value="1"/>
</dbReference>
<dbReference type="PROSITE" id="PS00480">
    <property type="entry name" value="CITRATE_SYNTHASE"/>
    <property type="match status" value="1"/>
</dbReference>
<dbReference type="Gene3D" id="1.10.230.10">
    <property type="entry name" value="Cytochrome P450-Terp, domain 2"/>
    <property type="match status" value="1"/>
</dbReference>
<gene>
    <name evidence="8" type="ORF">SAMN05421543_11875</name>
</gene>
<dbReference type="Pfam" id="PF00285">
    <property type="entry name" value="Citrate_synt"/>
    <property type="match status" value="1"/>
</dbReference>
<feature type="active site" evidence="6">
    <location>
        <position position="307"/>
    </location>
</feature>
<comment type="pathway">
    <text evidence="1">Carbohydrate metabolism; tricarboxylic acid cycle.</text>
</comment>
<dbReference type="GO" id="GO:0006099">
    <property type="term" value="P:tricarboxylic acid cycle"/>
    <property type="evidence" value="ECO:0007669"/>
    <property type="project" value="UniProtKB-UniPathway"/>
</dbReference>
<comment type="similarity">
    <text evidence="2 5 7">Belongs to the citrate synthase family.</text>
</comment>
<dbReference type="CDD" id="cd06109">
    <property type="entry name" value="BsCS-I_like"/>
    <property type="match status" value="1"/>
</dbReference>
<dbReference type="PANTHER" id="PTHR11739:SF23">
    <property type="entry name" value="CITRATE SYNTHASE 2-RELATED"/>
    <property type="match status" value="1"/>
</dbReference>
<evidence type="ECO:0000256" key="7">
    <source>
        <dbReference type="RuleBase" id="RU003406"/>
    </source>
</evidence>
<evidence type="ECO:0000256" key="6">
    <source>
        <dbReference type="PIRSR" id="PIRSR001369-1"/>
    </source>
</evidence>
<feature type="active site" evidence="6">
    <location>
        <position position="252"/>
    </location>
</feature>
<dbReference type="EMBL" id="FPBV01000018">
    <property type="protein sequence ID" value="SFV00227.1"/>
    <property type="molecule type" value="Genomic_DNA"/>
</dbReference>
<evidence type="ECO:0000256" key="5">
    <source>
        <dbReference type="PIRNR" id="PIRNR001369"/>
    </source>
</evidence>
<evidence type="ECO:0000313" key="9">
    <source>
        <dbReference type="Proteomes" id="UP000183508"/>
    </source>
</evidence>
<dbReference type="STRING" id="392015.SAMN05421543_11875"/>
<evidence type="ECO:0000256" key="2">
    <source>
        <dbReference type="ARBA" id="ARBA00010566"/>
    </source>
</evidence>
<dbReference type="InterPro" id="IPR019810">
    <property type="entry name" value="Citrate_synthase_AS"/>
</dbReference>
<comment type="catalytic activity">
    <reaction evidence="4">
        <text>oxaloacetate + acetyl-CoA + H2O = citrate + CoA + H(+)</text>
        <dbReference type="Rhea" id="RHEA:16845"/>
        <dbReference type="ChEBI" id="CHEBI:15377"/>
        <dbReference type="ChEBI" id="CHEBI:15378"/>
        <dbReference type="ChEBI" id="CHEBI:16452"/>
        <dbReference type="ChEBI" id="CHEBI:16947"/>
        <dbReference type="ChEBI" id="CHEBI:57287"/>
        <dbReference type="ChEBI" id="CHEBI:57288"/>
        <dbReference type="EC" id="2.3.3.16"/>
    </reaction>
</comment>
<evidence type="ECO:0000256" key="4">
    <source>
        <dbReference type="ARBA" id="ARBA00049288"/>
    </source>
</evidence>
<dbReference type="PIRSF" id="PIRSF001369">
    <property type="entry name" value="Citrate_synth"/>
    <property type="match status" value="1"/>
</dbReference>
<accession>A0A1I7KS37</accession>
<dbReference type="Proteomes" id="UP000183508">
    <property type="component" value="Unassembled WGS sequence"/>
</dbReference>
<evidence type="ECO:0000313" key="8">
    <source>
        <dbReference type="EMBL" id="SFV00227.1"/>
    </source>
</evidence>
<dbReference type="Gene3D" id="1.10.580.10">
    <property type="entry name" value="Citrate Synthase, domain 1"/>
    <property type="match status" value="1"/>
</dbReference>
<keyword evidence="9" id="KW-1185">Reference proteome</keyword>
<dbReference type="InterPro" id="IPR016143">
    <property type="entry name" value="Citrate_synth-like_sm_a-sub"/>
</dbReference>
<dbReference type="GO" id="GO:0005975">
    <property type="term" value="P:carbohydrate metabolic process"/>
    <property type="evidence" value="ECO:0007669"/>
    <property type="project" value="TreeGrafter"/>
</dbReference>
<dbReference type="RefSeq" id="WP_074954824.1">
    <property type="nucleotide sequence ID" value="NZ_FPBV01000018.1"/>
</dbReference>
<name>A0A1I7KS37_9BACL</name>